<dbReference type="SUPFAM" id="SSF55931">
    <property type="entry name" value="Glutamine synthetase/guanido kinase"/>
    <property type="match status" value="1"/>
</dbReference>
<evidence type="ECO:0000313" key="1">
    <source>
        <dbReference type="EMBL" id="KKN33380.1"/>
    </source>
</evidence>
<comment type="caution">
    <text evidence="1">The sequence shown here is derived from an EMBL/GenBank/DDBJ whole genome shotgun (WGS) entry which is preliminary data.</text>
</comment>
<organism evidence="1">
    <name type="scientific">marine sediment metagenome</name>
    <dbReference type="NCBI Taxonomy" id="412755"/>
    <lineage>
        <taxon>unclassified sequences</taxon>
        <taxon>metagenomes</taxon>
        <taxon>ecological metagenomes</taxon>
    </lineage>
</organism>
<dbReference type="InterPro" id="IPR014746">
    <property type="entry name" value="Gln_synth/guanido_kin_cat_dom"/>
</dbReference>
<gene>
    <name evidence="1" type="ORF">LCGC14_0804310</name>
</gene>
<dbReference type="GO" id="GO:0003824">
    <property type="term" value="F:catalytic activity"/>
    <property type="evidence" value="ECO:0007669"/>
    <property type="project" value="InterPro"/>
</dbReference>
<protein>
    <submittedName>
        <fullName evidence="1">Uncharacterized protein</fullName>
    </submittedName>
</protein>
<dbReference type="Gene3D" id="3.30.590.20">
    <property type="match status" value="1"/>
</dbReference>
<reference evidence="1" key="1">
    <citation type="journal article" date="2015" name="Nature">
        <title>Complex archaea that bridge the gap between prokaryotes and eukaryotes.</title>
        <authorList>
            <person name="Spang A."/>
            <person name="Saw J.H."/>
            <person name="Jorgensen S.L."/>
            <person name="Zaremba-Niedzwiedzka K."/>
            <person name="Martijn J."/>
            <person name="Lind A.E."/>
            <person name="van Eijk R."/>
            <person name="Schleper C."/>
            <person name="Guy L."/>
            <person name="Ettema T.J."/>
        </authorList>
    </citation>
    <scope>NUCLEOTIDE SEQUENCE</scope>
</reference>
<sequence length="555" mass="63121">MGKDRKKKGQKKGKKKGQKSDTFTQILTHIDQVGATTGAGLGARIDRSGDKLFLGTDYREVHITERSWAEILADVEHWTYLPYTHGIEMELIIADDNGNYPPGEEMVFRMKEIVKDAIKIMDEILYEGRSDFLPIPEYIKQKVLARPWGREDLEKGYALNLRYALGESSVDIDAFARDGNVTAITYILELVTPPCIYAEELAYWASTLFLLAKSTLPKDLHIIASAINPATSEYQRGLSQADHSHIGSFESDLEKAQAYCMIRNFIPHLIALTCNSPILNNKPTDVVKIINKRITAPNCVRSLRLKYNTTMLSGNDPKHYIPYLTDLSENSINFFLQTVQKASLEDGRFQDVFPLTDWGTIEVRISDAQISICRRIGVGMLIQALCYKARNLLKKGFWVPDAGSATIAYNRKTAIERGLISLFSPQNVDREKLAQYDPDFAEQYLGPIDDPIRYMTQAVQRMFFYLKDELKELGFLYSPFMKPLLQSVFGSVSYAEPPITEAEYQLSLYQYKLDNGEDPSILNDLIYFTIEYCQDPLNNPLTGVLTLPKEMREER</sequence>
<name>A0A0F9PNM6_9ZZZZ</name>
<dbReference type="EMBL" id="LAZR01002183">
    <property type="protein sequence ID" value="KKN33380.1"/>
    <property type="molecule type" value="Genomic_DNA"/>
</dbReference>
<proteinExistence type="predicted"/>
<accession>A0A0F9PNM6</accession>
<dbReference type="AlphaFoldDB" id="A0A0F9PNM6"/>